<dbReference type="InterPro" id="IPR036390">
    <property type="entry name" value="WH_DNA-bd_sf"/>
</dbReference>
<feature type="region of interest" description="Disordered" evidence="7">
    <location>
        <begin position="251"/>
        <end position="275"/>
    </location>
</feature>
<dbReference type="InterPro" id="IPR018356">
    <property type="entry name" value="Tscrpt_reg_HTH_DeoR_CS"/>
</dbReference>
<dbReference type="AlphaFoldDB" id="A0A4R5Y6I9"/>
<dbReference type="Pfam" id="PF00455">
    <property type="entry name" value="DeoRC"/>
    <property type="match status" value="1"/>
</dbReference>
<comment type="function">
    <text evidence="6">Repressor of the lactose catabolism operon. Galactose-6-phosphate is the inducer.</text>
</comment>
<evidence type="ECO:0000256" key="6">
    <source>
        <dbReference type="ARBA" id="ARBA00024937"/>
    </source>
</evidence>
<accession>A0A4R5Y6I9</accession>
<dbReference type="EMBL" id="SMZT01000007">
    <property type="protein sequence ID" value="TDL40164.1"/>
    <property type="molecule type" value="Genomic_DNA"/>
</dbReference>
<sequence>MRTEERREGILRLLETSESVTVAELVERLGASEATVRRDLVQLDQHGALRRTHGGARRLALRGVTTPFAARAGINAEAKGRIAAAAAGMLAHGESVVLDGGTTCLEVAHRLTDPSLRVVPLSLRCATVLGGAGAQITMCGGDVRPDELTATGARALDSLSTMRFDTAIISCRGFTLSDGVTSYDSEDAAIKAAAVRYSGRIILLCDSTKWGKTAFGWVAEARDLTTVVTDHVLTRDERETADALGLEVVTVQGPPPPAQHGRPGGHSARTAVPAS</sequence>
<evidence type="ECO:0000256" key="4">
    <source>
        <dbReference type="ARBA" id="ARBA00023125"/>
    </source>
</evidence>
<evidence type="ECO:0000313" key="10">
    <source>
        <dbReference type="Proteomes" id="UP000295163"/>
    </source>
</evidence>
<keyword evidence="5" id="KW-0804">Transcription</keyword>
<name>A0A4R5Y6I9_KOCRO</name>
<protein>
    <recommendedName>
        <fullName evidence="1">Lactose phosphotransferase system repressor</fullName>
    </recommendedName>
</protein>
<dbReference type="InterPro" id="IPR014036">
    <property type="entry name" value="DeoR-like_C"/>
</dbReference>
<dbReference type="Proteomes" id="UP000295163">
    <property type="component" value="Unassembled WGS sequence"/>
</dbReference>
<dbReference type="PANTHER" id="PTHR30363:SF4">
    <property type="entry name" value="GLYCEROL-3-PHOSPHATE REGULON REPRESSOR"/>
    <property type="match status" value="1"/>
</dbReference>
<dbReference type="Gene3D" id="1.10.10.10">
    <property type="entry name" value="Winged helix-like DNA-binding domain superfamily/Winged helix DNA-binding domain"/>
    <property type="match status" value="1"/>
</dbReference>
<dbReference type="SMART" id="SM00420">
    <property type="entry name" value="HTH_DEOR"/>
    <property type="match status" value="1"/>
</dbReference>
<dbReference type="GeneID" id="64348597"/>
<organism evidence="9 10">
    <name type="scientific">Kocuria rosea</name>
    <name type="common">Deinococcus erythromyxa</name>
    <name type="synonym">Micrococcus rubens</name>
    <dbReference type="NCBI Taxonomy" id="1275"/>
    <lineage>
        <taxon>Bacteria</taxon>
        <taxon>Bacillati</taxon>
        <taxon>Actinomycetota</taxon>
        <taxon>Actinomycetes</taxon>
        <taxon>Micrococcales</taxon>
        <taxon>Micrococcaceae</taxon>
        <taxon>Kocuria</taxon>
    </lineage>
</organism>
<keyword evidence="3" id="KW-0805">Transcription regulation</keyword>
<dbReference type="InterPro" id="IPR001034">
    <property type="entry name" value="DeoR_HTH"/>
</dbReference>
<dbReference type="InterPro" id="IPR037171">
    <property type="entry name" value="NagB/RpiA_transferase-like"/>
</dbReference>
<comment type="caution">
    <text evidence="9">The sequence shown here is derived from an EMBL/GenBank/DDBJ whole genome shotgun (WGS) entry which is preliminary data.</text>
</comment>
<dbReference type="SMART" id="SM01134">
    <property type="entry name" value="DeoRC"/>
    <property type="match status" value="1"/>
</dbReference>
<feature type="domain" description="HTH deoR-type" evidence="8">
    <location>
        <begin position="3"/>
        <end position="58"/>
    </location>
</feature>
<dbReference type="InterPro" id="IPR036388">
    <property type="entry name" value="WH-like_DNA-bd_sf"/>
</dbReference>
<dbReference type="PROSITE" id="PS51000">
    <property type="entry name" value="HTH_DEOR_2"/>
    <property type="match status" value="1"/>
</dbReference>
<dbReference type="SUPFAM" id="SSF100950">
    <property type="entry name" value="NagB/RpiA/CoA transferase-like"/>
    <property type="match status" value="1"/>
</dbReference>
<evidence type="ECO:0000313" key="9">
    <source>
        <dbReference type="EMBL" id="TDL40164.1"/>
    </source>
</evidence>
<keyword evidence="4" id="KW-0238">DNA-binding</keyword>
<reference evidence="9 10" key="1">
    <citation type="submission" date="2019-03" db="EMBL/GenBank/DDBJ databases">
        <title>Genome Sequencing and Assembly of Various Microbes Isolated from Partially Reclaimed Soil and Acid Mine Drainage (AMD) Site.</title>
        <authorList>
            <person name="Steinbock B."/>
            <person name="Bechtold R."/>
            <person name="Sevigny J.L."/>
            <person name="Thomas D."/>
            <person name="Cuthill L.R."/>
            <person name="Aveiro Johannsen E.J."/>
            <person name="Thomas K."/>
            <person name="Ghosh A."/>
        </authorList>
    </citation>
    <scope>NUCLEOTIDE SEQUENCE [LARGE SCALE GENOMIC DNA]</scope>
    <source>
        <strain evidence="9 10">S-A3</strain>
    </source>
</reference>
<keyword evidence="2" id="KW-0678">Repressor</keyword>
<dbReference type="RefSeq" id="WP_133411128.1">
    <property type="nucleotide sequence ID" value="NZ_SMZT01000007.1"/>
</dbReference>
<dbReference type="PRINTS" id="PR00037">
    <property type="entry name" value="HTHLACR"/>
</dbReference>
<dbReference type="PANTHER" id="PTHR30363">
    <property type="entry name" value="HTH-TYPE TRANSCRIPTIONAL REGULATOR SRLR-RELATED"/>
    <property type="match status" value="1"/>
</dbReference>
<dbReference type="GO" id="GO:0003677">
    <property type="term" value="F:DNA binding"/>
    <property type="evidence" value="ECO:0007669"/>
    <property type="project" value="UniProtKB-KW"/>
</dbReference>
<evidence type="ECO:0000259" key="8">
    <source>
        <dbReference type="PROSITE" id="PS51000"/>
    </source>
</evidence>
<dbReference type="SUPFAM" id="SSF46785">
    <property type="entry name" value="Winged helix' DNA-binding domain"/>
    <property type="match status" value="1"/>
</dbReference>
<evidence type="ECO:0000256" key="3">
    <source>
        <dbReference type="ARBA" id="ARBA00023015"/>
    </source>
</evidence>
<proteinExistence type="predicted"/>
<evidence type="ECO:0000256" key="5">
    <source>
        <dbReference type="ARBA" id="ARBA00023163"/>
    </source>
</evidence>
<dbReference type="PROSITE" id="PS00894">
    <property type="entry name" value="HTH_DEOR_1"/>
    <property type="match status" value="1"/>
</dbReference>
<dbReference type="GO" id="GO:0003700">
    <property type="term" value="F:DNA-binding transcription factor activity"/>
    <property type="evidence" value="ECO:0007669"/>
    <property type="project" value="InterPro"/>
</dbReference>
<dbReference type="Pfam" id="PF08220">
    <property type="entry name" value="HTH_DeoR"/>
    <property type="match status" value="1"/>
</dbReference>
<evidence type="ECO:0000256" key="2">
    <source>
        <dbReference type="ARBA" id="ARBA00022491"/>
    </source>
</evidence>
<evidence type="ECO:0000256" key="7">
    <source>
        <dbReference type="SAM" id="MobiDB-lite"/>
    </source>
</evidence>
<gene>
    <name evidence="9" type="ORF">E2R59_14320</name>
</gene>
<dbReference type="InterPro" id="IPR050313">
    <property type="entry name" value="Carb_Metab_HTH_regulators"/>
</dbReference>
<evidence type="ECO:0000256" key="1">
    <source>
        <dbReference type="ARBA" id="ARBA00021390"/>
    </source>
</evidence>